<reference evidence="2" key="1">
    <citation type="submission" date="2018-05" db="EMBL/GenBank/DDBJ databases">
        <authorList>
            <person name="Lanie J.A."/>
            <person name="Ng W.-L."/>
            <person name="Kazmierczak K.M."/>
            <person name="Andrzejewski T.M."/>
            <person name="Davidsen T.M."/>
            <person name="Wayne K.J."/>
            <person name="Tettelin H."/>
            <person name="Glass J.I."/>
            <person name="Rusch D."/>
            <person name="Podicherti R."/>
            <person name="Tsui H.-C.T."/>
            <person name="Winkler M.E."/>
        </authorList>
    </citation>
    <scope>NUCLEOTIDE SEQUENCE</scope>
</reference>
<proteinExistence type="predicted"/>
<name>A0A381N2W3_9ZZZZ</name>
<dbReference type="AlphaFoldDB" id="A0A381N2W3"/>
<sequence>MARNLRYHPEWSTISRYVRELFNYYCSRCGQDCRNSTNAEMVLQVHHIDENPGNNTLENLIPLCASCHLKIEREARIHAPNHEKQMELFENQSYMSQMKKMRQIALAKYGSGHKAGVSQLDAETYEIEALEWENNEPS</sequence>
<protein>
    <recommendedName>
        <fullName evidence="1">HNH nuclease domain-containing protein</fullName>
    </recommendedName>
</protein>
<gene>
    <name evidence="2" type="ORF">METZ01_LOCUS1238</name>
</gene>
<dbReference type="CDD" id="cd00085">
    <property type="entry name" value="HNHc"/>
    <property type="match status" value="1"/>
</dbReference>
<dbReference type="Gene3D" id="1.10.30.50">
    <property type="match status" value="1"/>
</dbReference>
<dbReference type="GO" id="GO:0004519">
    <property type="term" value="F:endonuclease activity"/>
    <property type="evidence" value="ECO:0007669"/>
    <property type="project" value="InterPro"/>
</dbReference>
<evidence type="ECO:0000313" key="2">
    <source>
        <dbReference type="EMBL" id="SUZ48384.1"/>
    </source>
</evidence>
<dbReference type="GO" id="GO:0008270">
    <property type="term" value="F:zinc ion binding"/>
    <property type="evidence" value="ECO:0007669"/>
    <property type="project" value="InterPro"/>
</dbReference>
<feature type="domain" description="HNH nuclease" evidence="1">
    <location>
        <begin position="16"/>
        <end position="69"/>
    </location>
</feature>
<dbReference type="GO" id="GO:0003676">
    <property type="term" value="F:nucleic acid binding"/>
    <property type="evidence" value="ECO:0007669"/>
    <property type="project" value="InterPro"/>
</dbReference>
<dbReference type="EMBL" id="UINC01000066">
    <property type="protein sequence ID" value="SUZ48384.1"/>
    <property type="molecule type" value="Genomic_DNA"/>
</dbReference>
<dbReference type="InterPro" id="IPR003615">
    <property type="entry name" value="HNH_nuc"/>
</dbReference>
<dbReference type="InterPro" id="IPR002711">
    <property type="entry name" value="HNH"/>
</dbReference>
<accession>A0A381N2W3</accession>
<organism evidence="2">
    <name type="scientific">marine metagenome</name>
    <dbReference type="NCBI Taxonomy" id="408172"/>
    <lineage>
        <taxon>unclassified sequences</taxon>
        <taxon>metagenomes</taxon>
        <taxon>ecological metagenomes</taxon>
    </lineage>
</organism>
<evidence type="ECO:0000259" key="1">
    <source>
        <dbReference type="SMART" id="SM00507"/>
    </source>
</evidence>
<dbReference type="SMART" id="SM00507">
    <property type="entry name" value="HNHc"/>
    <property type="match status" value="1"/>
</dbReference>
<dbReference type="Pfam" id="PF01844">
    <property type="entry name" value="HNH"/>
    <property type="match status" value="1"/>
</dbReference>